<evidence type="ECO:0008006" key="4">
    <source>
        <dbReference type="Google" id="ProtNLM"/>
    </source>
</evidence>
<dbReference type="OrthoDB" id="9805070at2"/>
<dbReference type="STRING" id="36842.SAMN02194393_01336"/>
<dbReference type="EMBL" id="FUZT01000003">
    <property type="protein sequence ID" value="SKC54862.1"/>
    <property type="molecule type" value="Genomic_DNA"/>
</dbReference>
<keyword evidence="1" id="KW-0472">Membrane</keyword>
<evidence type="ECO:0000313" key="2">
    <source>
        <dbReference type="EMBL" id="SKC54862.1"/>
    </source>
</evidence>
<name>A0A1T5JTN9_9FIRM</name>
<gene>
    <name evidence="2" type="ORF">SAMN02194393_01336</name>
</gene>
<dbReference type="AlphaFoldDB" id="A0A1T5JTN9"/>
<keyword evidence="3" id="KW-1185">Reference proteome</keyword>
<keyword evidence="1" id="KW-0812">Transmembrane</keyword>
<accession>A0A1T5JTN9</accession>
<proteinExistence type="predicted"/>
<sequence length="456" mass="53466">MDDFINKMKNNIILSNQDINLLRNAINKEHPQLDESSKARILARNIHNILNKNLKGFTKDYKSNVKNNLIKNTFLSNRKIIYQYDVLKACAANQDTSLEFIYQINKWISTQIDEEIDLNIIKNIIQELSVEPESITYNDTSLSKILEENDKNIKEKKHDNIKENHNNSSDNKTISDDECIIEDENLNDNKEISSKCHVKVKPIIKYIAKLKNKILYILETNMSDEETRKYILIYSLALCLLLIPITHIFKNYIYKDRAAFIELVTSAEYNNINLEFEDNDYEISKDLELMTSHLPDHFKYKRINEKELRNYLIEKNSLLAKEPYFSTIIKCAKEFNLNPILLFSIAGHEQAFVPKNHKFAKKIANNPYNVFKSWENYNTNIVDSSRIASRTVINLLKGRPENEDPFKWINRKYAQDKKWWKGVKEIYSTLEKKSGLKVNIDGSTKANEKVYFDPTN</sequence>
<feature type="transmembrane region" description="Helical" evidence="1">
    <location>
        <begin position="231"/>
        <end position="249"/>
    </location>
</feature>
<dbReference type="Proteomes" id="UP000190285">
    <property type="component" value="Unassembled WGS sequence"/>
</dbReference>
<keyword evidence="1" id="KW-1133">Transmembrane helix</keyword>
<reference evidence="2 3" key="1">
    <citation type="submission" date="2017-02" db="EMBL/GenBank/DDBJ databases">
        <authorList>
            <person name="Peterson S.W."/>
        </authorList>
    </citation>
    <scope>NUCLEOTIDE SEQUENCE [LARGE SCALE GENOMIC DNA]</scope>
    <source>
        <strain evidence="2 3">M1</strain>
    </source>
</reference>
<protein>
    <recommendedName>
        <fullName evidence="4">Mannosyl-glycoprotein endo-beta-N-acetylglucosaminidase</fullName>
    </recommendedName>
</protein>
<dbReference type="RefSeq" id="WP_079490321.1">
    <property type="nucleotide sequence ID" value="NZ_FUZT01000003.1"/>
</dbReference>
<evidence type="ECO:0000256" key="1">
    <source>
        <dbReference type="SAM" id="Phobius"/>
    </source>
</evidence>
<evidence type="ECO:0000313" key="3">
    <source>
        <dbReference type="Proteomes" id="UP000190285"/>
    </source>
</evidence>
<organism evidence="2 3">
    <name type="scientific">Maledivibacter halophilus</name>
    <dbReference type="NCBI Taxonomy" id="36842"/>
    <lineage>
        <taxon>Bacteria</taxon>
        <taxon>Bacillati</taxon>
        <taxon>Bacillota</taxon>
        <taxon>Clostridia</taxon>
        <taxon>Peptostreptococcales</taxon>
        <taxon>Caminicellaceae</taxon>
        <taxon>Maledivibacter</taxon>
    </lineage>
</organism>